<dbReference type="InterPro" id="IPR023214">
    <property type="entry name" value="HAD_sf"/>
</dbReference>
<dbReference type="Gene3D" id="3.40.50.1000">
    <property type="entry name" value="HAD superfamily/HAD-like"/>
    <property type="match status" value="1"/>
</dbReference>
<dbReference type="Pfam" id="PF12689">
    <property type="entry name" value="Acid_PPase"/>
    <property type="match status" value="1"/>
</dbReference>
<keyword evidence="2" id="KW-1185">Reference proteome</keyword>
<evidence type="ECO:0000313" key="1">
    <source>
        <dbReference type="EMBL" id="KAL0060469.1"/>
    </source>
</evidence>
<dbReference type="Proteomes" id="UP001437256">
    <property type="component" value="Unassembled WGS sequence"/>
</dbReference>
<organism evidence="1 2">
    <name type="scientific">Marasmius tenuissimus</name>
    <dbReference type="NCBI Taxonomy" id="585030"/>
    <lineage>
        <taxon>Eukaryota</taxon>
        <taxon>Fungi</taxon>
        <taxon>Dikarya</taxon>
        <taxon>Basidiomycota</taxon>
        <taxon>Agaricomycotina</taxon>
        <taxon>Agaricomycetes</taxon>
        <taxon>Agaricomycetidae</taxon>
        <taxon>Agaricales</taxon>
        <taxon>Marasmiineae</taxon>
        <taxon>Marasmiaceae</taxon>
        <taxon>Marasmius</taxon>
    </lineage>
</organism>
<proteinExistence type="predicted"/>
<dbReference type="InterPro" id="IPR010036">
    <property type="entry name" value="MDP_1_eu_arc"/>
</dbReference>
<comment type="caution">
    <text evidence="1">The sequence shown here is derived from an EMBL/GenBank/DDBJ whole genome shotgun (WGS) entry which is preliminary data.</text>
</comment>
<gene>
    <name evidence="1" type="ORF">AAF712_012752</name>
</gene>
<protein>
    <submittedName>
        <fullName evidence="1">Uncharacterized protein</fullName>
    </submittedName>
</protein>
<evidence type="ECO:0000313" key="2">
    <source>
        <dbReference type="Proteomes" id="UP001437256"/>
    </source>
</evidence>
<reference evidence="1 2" key="1">
    <citation type="submission" date="2024-05" db="EMBL/GenBank/DDBJ databases">
        <title>A draft genome resource for the thread blight pathogen Marasmius tenuissimus strain MS-2.</title>
        <authorList>
            <person name="Yulfo-Soto G.E."/>
            <person name="Baruah I.K."/>
            <person name="Amoako-Attah I."/>
            <person name="Bukari Y."/>
            <person name="Meinhardt L.W."/>
            <person name="Bailey B.A."/>
            <person name="Cohen S.P."/>
        </authorList>
    </citation>
    <scope>NUCLEOTIDE SEQUENCE [LARGE SCALE GENOMIC DNA]</scope>
    <source>
        <strain evidence="1 2">MS-2</strain>
    </source>
</reference>
<sequence>MQPPFPKLIALNTDGMIFTGQLDRAVWGTDLDNIICVVNKLTIEDKNNRNTKIKMGSDIPRIVNNILNNSASLVIMSRGTSEALCNQALYFFHAKDPESGKRKPIIELVCYNKAVDEQKSNTFKQIHGQSNYDYTDMVLFDDKAPKDVSNLGMCPLSHSIVALPTVQLKPWLSCPQAEPSQTGPKNSST</sequence>
<accession>A0ABR2ZGZ2</accession>
<dbReference type="EMBL" id="JBBXMP010000175">
    <property type="protein sequence ID" value="KAL0060469.1"/>
    <property type="molecule type" value="Genomic_DNA"/>
</dbReference>
<name>A0ABR2ZGZ2_9AGAR</name>